<dbReference type="InterPro" id="IPR002589">
    <property type="entry name" value="Macro_dom"/>
</dbReference>
<dbReference type="KEGG" id="ncs:NCAS_0A10220"/>
<sequence length="169" mass="18725">MSIIRYITGDILKPKPYPRIIIHSCNCNGSWGGGIAYQLAVKYPEAETVYMNHCTKYGSKLLGSSLLIPSFKDSDVLIACLFTSSFGGSSHDHSSSILRYTEEAINDLINTIATEKGGPIYGAELQKPLTEYELELPKINSGIFGVPWELTEQVLKKYTGNISFNVYTF</sequence>
<dbReference type="OMA" id="CQGSWGK"/>
<name>G0V7Y2_NAUCA</name>
<evidence type="ECO:0000313" key="6">
    <source>
        <dbReference type="EMBL" id="CCC67580.1"/>
    </source>
</evidence>
<dbReference type="GeneID" id="96901059"/>
<dbReference type="RefSeq" id="XP_003673961.1">
    <property type="nucleotide sequence ID" value="XM_003673913.1"/>
</dbReference>
<dbReference type="PANTHER" id="PTHR12521:SF0">
    <property type="entry name" value="ADP-RIBOSE GLYCOHYDROLASE OARD1"/>
    <property type="match status" value="1"/>
</dbReference>
<comment type="similarity">
    <text evidence="1">Belongs to the POA1 family.</text>
</comment>
<evidence type="ECO:0000256" key="3">
    <source>
        <dbReference type="ARBA" id="ARBA00019744"/>
    </source>
</evidence>
<evidence type="ECO:0000313" key="7">
    <source>
        <dbReference type="Proteomes" id="UP000001640"/>
    </source>
</evidence>
<dbReference type="Gene3D" id="3.40.220.10">
    <property type="entry name" value="Leucine Aminopeptidase, subunit E, domain 1"/>
    <property type="match status" value="1"/>
</dbReference>
<dbReference type="Proteomes" id="UP000001640">
    <property type="component" value="Chromosome 1"/>
</dbReference>
<gene>
    <name evidence="6" type="primary">NCAS0A10220</name>
    <name evidence="6" type="ordered locus">NCAS_0A10220</name>
</gene>
<organism evidence="6 7">
    <name type="scientific">Naumovozyma castellii</name>
    <name type="common">Yeast</name>
    <name type="synonym">Saccharomyces castellii</name>
    <dbReference type="NCBI Taxonomy" id="27288"/>
    <lineage>
        <taxon>Eukaryota</taxon>
        <taxon>Fungi</taxon>
        <taxon>Dikarya</taxon>
        <taxon>Ascomycota</taxon>
        <taxon>Saccharomycotina</taxon>
        <taxon>Saccharomycetes</taxon>
        <taxon>Saccharomycetales</taxon>
        <taxon>Saccharomycetaceae</taxon>
        <taxon>Naumovozyma</taxon>
    </lineage>
</organism>
<dbReference type="Pfam" id="PF01661">
    <property type="entry name" value="Macro"/>
    <property type="match status" value="1"/>
</dbReference>
<dbReference type="STRING" id="1064592.G0V7Y2"/>
<evidence type="ECO:0000256" key="2">
    <source>
        <dbReference type="ARBA" id="ARBA00012983"/>
    </source>
</evidence>
<dbReference type="GO" id="GO:0047407">
    <property type="term" value="F:ADP-ribosyl-[dinitrogen reductase] hydrolase activity"/>
    <property type="evidence" value="ECO:0007669"/>
    <property type="project" value="EnsemblFungi"/>
</dbReference>
<dbReference type="EC" id="3.1.3.84" evidence="2"/>
<protein>
    <recommendedName>
        <fullName evidence="3">ADP-ribose 1''-phosphate phosphatase</fullName>
        <ecNumber evidence="2">3.1.3.84</ecNumber>
    </recommendedName>
</protein>
<accession>G0V7Y2</accession>
<dbReference type="InParanoid" id="G0V7Y2"/>
<dbReference type="OrthoDB" id="2155246at2759"/>
<dbReference type="SUPFAM" id="SSF52949">
    <property type="entry name" value="Macro domain-like"/>
    <property type="match status" value="1"/>
</dbReference>
<reference key="2">
    <citation type="submission" date="2011-08" db="EMBL/GenBank/DDBJ databases">
        <title>Genome sequence of Naumovozyma castellii.</title>
        <authorList>
            <person name="Gordon J.L."/>
            <person name="Armisen D."/>
            <person name="Proux-Wera E."/>
            <person name="OhEigeartaigh S.S."/>
            <person name="Byrne K.P."/>
            <person name="Wolfe K.H."/>
        </authorList>
    </citation>
    <scope>NUCLEOTIDE SEQUENCE</scope>
    <source>
        <strain>Type strain:CBS 4309</strain>
    </source>
</reference>
<dbReference type="GO" id="GO:0016791">
    <property type="term" value="F:phosphatase activity"/>
    <property type="evidence" value="ECO:0007669"/>
    <property type="project" value="EnsemblFungi"/>
</dbReference>
<dbReference type="AlphaFoldDB" id="G0V7Y2"/>
<dbReference type="PANTHER" id="PTHR12521">
    <property type="entry name" value="PROTEIN C6ORF130"/>
    <property type="match status" value="1"/>
</dbReference>
<proteinExistence type="inferred from homology"/>
<dbReference type="EMBL" id="HE576752">
    <property type="protein sequence ID" value="CCC67580.1"/>
    <property type="molecule type" value="Genomic_DNA"/>
</dbReference>
<feature type="domain" description="Macro" evidence="5">
    <location>
        <begin position="1"/>
        <end position="169"/>
    </location>
</feature>
<dbReference type="eggNOG" id="ENOG502S60W">
    <property type="taxonomic scope" value="Eukaryota"/>
</dbReference>
<dbReference type="InterPro" id="IPR050892">
    <property type="entry name" value="ADP-ribose_metab_enzymes"/>
</dbReference>
<dbReference type="HOGENOM" id="CLU_054419_1_2_1"/>
<dbReference type="FunCoup" id="G0V7Y2">
    <property type="interactions" value="12"/>
</dbReference>
<dbReference type="SMART" id="SM00506">
    <property type="entry name" value="A1pp"/>
    <property type="match status" value="1"/>
</dbReference>
<comment type="catalytic activity">
    <reaction evidence="4">
        <text>ADP-alpha-D-ribose 1''-phosphate + H2O = ADP-D-ribose + phosphate</text>
        <dbReference type="Rhea" id="RHEA:25029"/>
        <dbReference type="ChEBI" id="CHEBI:15377"/>
        <dbReference type="ChEBI" id="CHEBI:43474"/>
        <dbReference type="ChEBI" id="CHEBI:57967"/>
        <dbReference type="ChEBI" id="CHEBI:58753"/>
        <dbReference type="EC" id="3.1.3.84"/>
    </reaction>
</comment>
<dbReference type="GO" id="GO:0140291">
    <property type="term" value="P:peptidyl-glutamate ADP-deribosylation"/>
    <property type="evidence" value="ECO:0007669"/>
    <property type="project" value="TreeGrafter"/>
</dbReference>
<evidence type="ECO:0000256" key="4">
    <source>
        <dbReference type="ARBA" id="ARBA00034427"/>
    </source>
</evidence>
<keyword evidence="7" id="KW-1185">Reference proteome</keyword>
<dbReference type="PROSITE" id="PS51154">
    <property type="entry name" value="MACRO"/>
    <property type="match status" value="1"/>
</dbReference>
<evidence type="ECO:0000259" key="5">
    <source>
        <dbReference type="PROSITE" id="PS51154"/>
    </source>
</evidence>
<evidence type="ECO:0000256" key="1">
    <source>
        <dbReference type="ARBA" id="ARBA00006575"/>
    </source>
</evidence>
<dbReference type="InterPro" id="IPR043472">
    <property type="entry name" value="Macro_dom-like"/>
</dbReference>
<reference evidence="6 7" key="1">
    <citation type="journal article" date="2011" name="Proc. Natl. Acad. Sci. U.S.A.">
        <title>Evolutionary erosion of yeast sex chromosomes by mating-type switching accidents.</title>
        <authorList>
            <person name="Gordon J.L."/>
            <person name="Armisen D."/>
            <person name="Proux-Wera E."/>
            <person name="Oheigeartaigh S.S."/>
            <person name="Byrne K.P."/>
            <person name="Wolfe K.H."/>
        </authorList>
    </citation>
    <scope>NUCLEOTIDE SEQUENCE [LARGE SCALE GENOMIC DNA]</scope>
    <source>
        <strain evidence="7">ATCC 76901 / BCRC 22586 / CBS 4309 / NBRC 1992 / NRRL Y-12630</strain>
    </source>
</reference>